<evidence type="ECO:0008006" key="4">
    <source>
        <dbReference type="Google" id="ProtNLM"/>
    </source>
</evidence>
<evidence type="ECO:0000256" key="1">
    <source>
        <dbReference type="SAM" id="Phobius"/>
    </source>
</evidence>
<reference evidence="2 3" key="1">
    <citation type="journal article" date="2013" name="Mol. Biol. Evol.">
        <title>Evolutionary and population genomics of the cavity causing bacteria Streptococcus mutans.</title>
        <authorList>
            <person name="Cornejo O.E."/>
            <person name="Lefebure T."/>
            <person name="Pavinski Bitar P.D."/>
            <person name="Lang P."/>
            <person name="Richards V.P."/>
            <person name="Eilertson K."/>
            <person name="Do T."/>
            <person name="Beighton D."/>
            <person name="Zeng L."/>
            <person name="Ahn S.J."/>
            <person name="Burne R.A."/>
            <person name="Siepel A."/>
            <person name="Bustamante C.D."/>
            <person name="Stanhope M.J."/>
        </authorList>
    </citation>
    <scope>NUCLEOTIDE SEQUENCE [LARGE SCALE GENOMIC DNA]</scope>
    <source>
        <strain evidence="2 3">SM6</strain>
    </source>
</reference>
<dbReference type="EMBL" id="AHSR01000005">
    <property type="protein sequence ID" value="EMC25449.1"/>
    <property type="molecule type" value="Genomic_DNA"/>
</dbReference>
<dbReference type="AlphaFoldDB" id="A0A829BY06"/>
<sequence>MSSSGSSIIRKRIQNLTLSAVLTAFSILIPMIMPVKVIIGPASFTLASHVPIFIAMFLSPEVAVIVALGTSLGFFIAGFPFVIVMRALTHLIFAAIGAYLIQKYPSFLKNFKNSFPLAFGLNIIHGLGEFLVVLLLTTTNQQSTSYWFTLIVLIGLGSLIHGMIDFYLAYYCWKFLKKTGRI</sequence>
<gene>
    <name evidence="2" type="ORF">SMU82_01637</name>
</gene>
<feature type="transmembrane region" description="Helical" evidence="1">
    <location>
        <begin position="113"/>
        <end position="135"/>
    </location>
</feature>
<keyword evidence="1" id="KW-0472">Membrane</keyword>
<evidence type="ECO:0000313" key="2">
    <source>
        <dbReference type="EMBL" id="EMC25449.1"/>
    </source>
</evidence>
<feature type="transmembrane region" description="Helical" evidence="1">
    <location>
        <begin position="20"/>
        <end position="39"/>
    </location>
</feature>
<dbReference type="RefSeq" id="WP_002296079.1">
    <property type="nucleotide sequence ID" value="NZ_AHSR01000005.1"/>
</dbReference>
<proteinExistence type="predicted"/>
<keyword evidence="1" id="KW-0812">Transmembrane</keyword>
<feature type="transmembrane region" description="Helical" evidence="1">
    <location>
        <begin position="83"/>
        <end position="101"/>
    </location>
</feature>
<dbReference type="Proteomes" id="UP000011676">
    <property type="component" value="Unassembled WGS sequence"/>
</dbReference>
<feature type="transmembrane region" description="Helical" evidence="1">
    <location>
        <begin position="147"/>
        <end position="173"/>
    </location>
</feature>
<keyword evidence="1" id="KW-1133">Transmembrane helix</keyword>
<accession>A0A829BY06</accession>
<organism evidence="2 3">
    <name type="scientific">Streptococcus mutans SM6</name>
    <dbReference type="NCBI Taxonomy" id="857119"/>
    <lineage>
        <taxon>Bacteria</taxon>
        <taxon>Bacillati</taxon>
        <taxon>Bacillota</taxon>
        <taxon>Bacilli</taxon>
        <taxon>Lactobacillales</taxon>
        <taxon>Streptococcaceae</taxon>
        <taxon>Streptococcus</taxon>
    </lineage>
</organism>
<protein>
    <recommendedName>
        <fullName evidence="4">Niacin transporter NiaX</fullName>
    </recommendedName>
</protein>
<evidence type="ECO:0000313" key="3">
    <source>
        <dbReference type="Proteomes" id="UP000011676"/>
    </source>
</evidence>
<comment type="caution">
    <text evidence="2">The sequence shown here is derived from an EMBL/GenBank/DDBJ whole genome shotgun (WGS) entry which is preliminary data.</text>
</comment>
<dbReference type="Gene3D" id="1.10.1760.20">
    <property type="match status" value="1"/>
</dbReference>
<feature type="transmembrane region" description="Helical" evidence="1">
    <location>
        <begin position="51"/>
        <end position="77"/>
    </location>
</feature>
<name>A0A829BY06_STRMG</name>